<dbReference type="RefSeq" id="WP_155435622.1">
    <property type="nucleotide sequence ID" value="NZ_JBHLXK010000002.1"/>
</dbReference>
<dbReference type="EMBL" id="WNKW01000004">
    <property type="protein sequence ID" value="MTW34258.1"/>
    <property type="molecule type" value="Genomic_DNA"/>
</dbReference>
<gene>
    <name evidence="5" type="ORF">GM655_15725</name>
</gene>
<keyword evidence="5" id="KW-0540">Nuclease</keyword>
<dbReference type="InterPro" id="IPR052021">
    <property type="entry name" value="Type-I_RS_S_subunit"/>
</dbReference>
<dbReference type="CDD" id="cd17286">
    <property type="entry name" value="RMtype1_S_Lla161ORF747P_TRD1-CR1_like"/>
    <property type="match status" value="1"/>
</dbReference>
<dbReference type="PANTHER" id="PTHR30408">
    <property type="entry name" value="TYPE-1 RESTRICTION ENZYME ECOKI SPECIFICITY PROTEIN"/>
    <property type="match status" value="1"/>
</dbReference>
<feature type="domain" description="Type I restriction modification DNA specificity" evidence="4">
    <location>
        <begin position="236"/>
        <end position="403"/>
    </location>
</feature>
<comment type="similarity">
    <text evidence="1">Belongs to the type-I restriction system S methylase family.</text>
</comment>
<keyword evidence="3" id="KW-0238">DNA-binding</keyword>
<proteinExistence type="inferred from homology"/>
<comment type="caution">
    <text evidence="5">The sequence shown here is derived from an EMBL/GenBank/DDBJ whole genome shotgun (WGS) entry which is preliminary data.</text>
</comment>
<dbReference type="Gene3D" id="1.10.287.1120">
    <property type="entry name" value="Bipartite methylase S protein"/>
    <property type="match status" value="1"/>
</dbReference>
<accession>A0ABW9SSU3</accession>
<sequence>MNDKAKTTLVPKLRFPEFQYAGEWTKEKLGSLASISTEKVGSKVCVPMSITSGVGLVSQEDKFGRVIAGDSYKNYLLLEPSDFAYNKSATKEYPEGFLAMYSGDRLAAVPNSIFTCFRVKGDSTDPRYLNYLFLGNLHGRWLRKFIQVGARAHGSLSINDSDLLALPIPLPEGKSSLAEQRKIADALNSVDDLIAALARKVDTLKTYKKGLMQQLFPREGETKPRLRFPEFNSAGEWVPKTIGQLGEVVTGNTPSTTKSEYYGGDRHFVSPSDISESRFIEKTKTTLTELGFFETRPIKANSILFVCIGSTIGKIAQNREECATNQQINAVTPNSENFEGFVYYALSQIAGKIANIAGKQAVPIVNKTLFSSFSLVVPKLPEQKRIANFLSSLDEVILGESQQLDTLRTHKKGLMQQLFPSSEDSHDA</sequence>
<dbReference type="SUPFAM" id="SSF116734">
    <property type="entry name" value="DNA methylase specificity domain"/>
    <property type="match status" value="2"/>
</dbReference>
<evidence type="ECO:0000313" key="6">
    <source>
        <dbReference type="Proteomes" id="UP000735592"/>
    </source>
</evidence>
<keyword evidence="5" id="KW-0378">Hydrolase</keyword>
<evidence type="ECO:0000313" key="5">
    <source>
        <dbReference type="EMBL" id="MTW34258.1"/>
    </source>
</evidence>
<dbReference type="InterPro" id="IPR044946">
    <property type="entry name" value="Restrct_endonuc_typeI_TRD_sf"/>
</dbReference>
<evidence type="ECO:0000259" key="4">
    <source>
        <dbReference type="Pfam" id="PF01420"/>
    </source>
</evidence>
<protein>
    <submittedName>
        <fullName evidence="5">Restriction endonuclease subunit S</fullName>
    </submittedName>
</protein>
<dbReference type="PANTHER" id="PTHR30408:SF12">
    <property type="entry name" value="TYPE I RESTRICTION ENZYME MJAVIII SPECIFICITY SUBUNIT"/>
    <property type="match status" value="1"/>
</dbReference>
<evidence type="ECO:0000256" key="2">
    <source>
        <dbReference type="ARBA" id="ARBA00022747"/>
    </source>
</evidence>
<dbReference type="GO" id="GO:0004519">
    <property type="term" value="F:endonuclease activity"/>
    <property type="evidence" value="ECO:0007669"/>
    <property type="project" value="UniProtKB-KW"/>
</dbReference>
<dbReference type="InterPro" id="IPR000055">
    <property type="entry name" value="Restrct_endonuc_typeI_TRD"/>
</dbReference>
<reference evidence="5 6" key="1">
    <citation type="submission" date="2019-11" db="EMBL/GenBank/DDBJ databases">
        <title>Type strains purchased from KCTC, JCM and DSMZ.</title>
        <authorList>
            <person name="Lu H."/>
        </authorList>
    </citation>
    <scope>NUCLEOTIDE SEQUENCE [LARGE SCALE GENOMIC DNA]</scope>
    <source>
        <strain evidence="5 6">DSM 103461</strain>
    </source>
</reference>
<organism evidence="5 6">
    <name type="scientific">Pseudoduganella danionis</name>
    <dbReference type="NCBI Taxonomy" id="1890295"/>
    <lineage>
        <taxon>Bacteria</taxon>
        <taxon>Pseudomonadati</taxon>
        <taxon>Pseudomonadota</taxon>
        <taxon>Betaproteobacteria</taxon>
        <taxon>Burkholderiales</taxon>
        <taxon>Oxalobacteraceae</taxon>
        <taxon>Telluria group</taxon>
        <taxon>Pseudoduganella</taxon>
    </lineage>
</organism>
<dbReference type="Proteomes" id="UP000735592">
    <property type="component" value="Unassembled WGS sequence"/>
</dbReference>
<evidence type="ECO:0000256" key="1">
    <source>
        <dbReference type="ARBA" id="ARBA00010923"/>
    </source>
</evidence>
<keyword evidence="5" id="KW-0255">Endonuclease</keyword>
<name>A0ABW9SSU3_9BURK</name>
<dbReference type="Pfam" id="PF01420">
    <property type="entry name" value="Methylase_S"/>
    <property type="match status" value="1"/>
</dbReference>
<evidence type="ECO:0000256" key="3">
    <source>
        <dbReference type="ARBA" id="ARBA00023125"/>
    </source>
</evidence>
<dbReference type="Gene3D" id="3.90.220.20">
    <property type="entry name" value="DNA methylase specificity domains"/>
    <property type="match status" value="2"/>
</dbReference>
<keyword evidence="2" id="KW-0680">Restriction system</keyword>
<keyword evidence="6" id="KW-1185">Reference proteome</keyword>